<gene>
    <name evidence="2" type="ORF">CONPUDRAFT_157447</name>
</gene>
<evidence type="ECO:0000313" key="2">
    <source>
        <dbReference type="EMBL" id="EIW77186.1"/>
    </source>
</evidence>
<dbReference type="OMA" id="WETERMR"/>
<dbReference type="EMBL" id="JH711584">
    <property type="protein sequence ID" value="EIW77186.1"/>
    <property type="molecule type" value="Genomic_DNA"/>
</dbReference>
<feature type="region of interest" description="Disordered" evidence="1">
    <location>
        <begin position="367"/>
        <end position="386"/>
    </location>
</feature>
<feature type="compositionally biased region" description="Low complexity" evidence="1">
    <location>
        <begin position="22"/>
        <end position="41"/>
    </location>
</feature>
<evidence type="ECO:0000256" key="1">
    <source>
        <dbReference type="SAM" id="MobiDB-lite"/>
    </source>
</evidence>
<keyword evidence="3" id="KW-1185">Reference proteome</keyword>
<dbReference type="AlphaFoldDB" id="A0A5M3MDW5"/>
<accession>A0A5M3MDW5</accession>
<sequence length="699" mass="76789">MATQKRTSARLKGQVGAHDQQLTLTADSLSTTETSSTTARLPVPPAEAPPPVNQKRPREASIAQADAVPAEQHKQAAKTRKRQGTKTMEQLAMNTMSAAAPGLVATPPPLVPARRELPDRKRQDHPGRPDLPRPKRSPEEMRSWETERMRLLERVKQLEAQQAEEIAEEERRDEMRELEEKSTAVLTLDDARAASAEPDSADSDDLAFLGTLPRVPIFMPGEDEPAYYVQTNSYSPVAKAKKTVKVAKEKGKAAAASQVKSTGKGAGRKASKAPAFATGLKPGWRTQAIGPSTSGDHTPAIGGLTDEDARASRPNSRARVSARSNRGQTSNNVITIESDSDSDDAAHDSNTSEELQEPTLLAAVKKVSRKANAPAKAPSSRRSQAMIPHTSAGIKRLPTIKAEPVDANTLPVIKPETSTNSLSSATTVAETVGSAAVDDYYISAILPTVFARWATSDNFWEFFHKKIDSTVPILQEIVDIVVPNCGYKVSISDSLFKATDRMYEKRSEIGRAALTQVKALYLTQTYADDPNAIREHVTWALHIDGPAFWQHPTPMEHTQLLHRDDPHYQKPAGFLRSDYINNIMQPLVRRMSGSRIRYDHPKGAVIIAMIAVERTFARWRAGTKGDVTLFKQKYFQKATREYGKIIDGISDNRWQGLLEAWGAPDEEELEVPEPAADIDSNALENSRRFLMPSSSPAPE</sequence>
<feature type="compositionally biased region" description="Basic residues" evidence="1">
    <location>
        <begin position="75"/>
        <end position="84"/>
    </location>
</feature>
<feature type="compositionally biased region" description="Polar residues" evidence="1">
    <location>
        <begin position="327"/>
        <end position="337"/>
    </location>
</feature>
<reference evidence="3" key="1">
    <citation type="journal article" date="2012" name="Science">
        <title>The Paleozoic origin of enzymatic lignin decomposition reconstructed from 31 fungal genomes.</title>
        <authorList>
            <person name="Floudas D."/>
            <person name="Binder M."/>
            <person name="Riley R."/>
            <person name="Barry K."/>
            <person name="Blanchette R.A."/>
            <person name="Henrissat B."/>
            <person name="Martinez A.T."/>
            <person name="Otillar R."/>
            <person name="Spatafora J.W."/>
            <person name="Yadav J.S."/>
            <person name="Aerts A."/>
            <person name="Benoit I."/>
            <person name="Boyd A."/>
            <person name="Carlson A."/>
            <person name="Copeland A."/>
            <person name="Coutinho P.M."/>
            <person name="de Vries R.P."/>
            <person name="Ferreira P."/>
            <person name="Findley K."/>
            <person name="Foster B."/>
            <person name="Gaskell J."/>
            <person name="Glotzer D."/>
            <person name="Gorecki P."/>
            <person name="Heitman J."/>
            <person name="Hesse C."/>
            <person name="Hori C."/>
            <person name="Igarashi K."/>
            <person name="Jurgens J.A."/>
            <person name="Kallen N."/>
            <person name="Kersten P."/>
            <person name="Kohler A."/>
            <person name="Kuees U."/>
            <person name="Kumar T.K.A."/>
            <person name="Kuo A."/>
            <person name="LaButti K."/>
            <person name="Larrondo L.F."/>
            <person name="Lindquist E."/>
            <person name="Ling A."/>
            <person name="Lombard V."/>
            <person name="Lucas S."/>
            <person name="Lundell T."/>
            <person name="Martin R."/>
            <person name="McLaughlin D.J."/>
            <person name="Morgenstern I."/>
            <person name="Morin E."/>
            <person name="Murat C."/>
            <person name="Nagy L.G."/>
            <person name="Nolan M."/>
            <person name="Ohm R.A."/>
            <person name="Patyshakuliyeva A."/>
            <person name="Rokas A."/>
            <person name="Ruiz-Duenas F.J."/>
            <person name="Sabat G."/>
            <person name="Salamov A."/>
            <person name="Samejima M."/>
            <person name="Schmutz J."/>
            <person name="Slot J.C."/>
            <person name="St John F."/>
            <person name="Stenlid J."/>
            <person name="Sun H."/>
            <person name="Sun S."/>
            <person name="Syed K."/>
            <person name="Tsang A."/>
            <person name="Wiebenga A."/>
            <person name="Young D."/>
            <person name="Pisabarro A."/>
            <person name="Eastwood D.C."/>
            <person name="Martin F."/>
            <person name="Cullen D."/>
            <person name="Grigoriev I.V."/>
            <person name="Hibbett D.S."/>
        </authorList>
    </citation>
    <scope>NUCLEOTIDE SEQUENCE [LARGE SCALE GENOMIC DNA]</scope>
    <source>
        <strain evidence="3">RWD-64-598 SS2</strain>
    </source>
</reference>
<name>A0A5M3MDW5_CONPW</name>
<evidence type="ECO:0000313" key="3">
    <source>
        <dbReference type="Proteomes" id="UP000053558"/>
    </source>
</evidence>
<dbReference type="GeneID" id="19203763"/>
<feature type="compositionally biased region" description="Low complexity" evidence="1">
    <location>
        <begin position="312"/>
        <end position="326"/>
    </location>
</feature>
<dbReference type="Proteomes" id="UP000053558">
    <property type="component" value="Unassembled WGS sequence"/>
</dbReference>
<feature type="compositionally biased region" description="Basic and acidic residues" evidence="1">
    <location>
        <begin position="113"/>
        <end position="145"/>
    </location>
</feature>
<dbReference type="KEGG" id="cput:CONPUDRAFT_157447"/>
<organism evidence="2 3">
    <name type="scientific">Coniophora puteana (strain RWD-64-598)</name>
    <name type="common">Brown rot fungus</name>
    <dbReference type="NCBI Taxonomy" id="741705"/>
    <lineage>
        <taxon>Eukaryota</taxon>
        <taxon>Fungi</taxon>
        <taxon>Dikarya</taxon>
        <taxon>Basidiomycota</taxon>
        <taxon>Agaricomycotina</taxon>
        <taxon>Agaricomycetes</taxon>
        <taxon>Agaricomycetidae</taxon>
        <taxon>Boletales</taxon>
        <taxon>Coniophorineae</taxon>
        <taxon>Coniophoraceae</taxon>
        <taxon>Coniophora</taxon>
    </lineage>
</organism>
<feature type="region of interest" description="Disordered" evidence="1">
    <location>
        <begin position="252"/>
        <end position="359"/>
    </location>
</feature>
<feature type="region of interest" description="Disordered" evidence="1">
    <location>
        <begin position="1"/>
        <end position="145"/>
    </location>
</feature>
<feature type="region of interest" description="Disordered" evidence="1">
    <location>
        <begin position="162"/>
        <end position="183"/>
    </location>
</feature>
<feature type="compositionally biased region" description="Basic and acidic residues" evidence="1">
    <location>
        <begin position="169"/>
        <end position="182"/>
    </location>
</feature>
<dbReference type="RefSeq" id="XP_007772604.1">
    <property type="nucleotide sequence ID" value="XM_007774414.1"/>
</dbReference>
<comment type="caution">
    <text evidence="2">The sequence shown here is derived from an EMBL/GenBank/DDBJ whole genome shotgun (WGS) entry which is preliminary data.</text>
</comment>
<proteinExistence type="predicted"/>
<dbReference type="OrthoDB" id="3070163at2759"/>
<protein>
    <submittedName>
        <fullName evidence="2">Uncharacterized protein</fullName>
    </submittedName>
</protein>
<feature type="compositionally biased region" description="Pro residues" evidence="1">
    <location>
        <begin position="42"/>
        <end position="52"/>
    </location>
</feature>
<feature type="compositionally biased region" description="Polar residues" evidence="1">
    <location>
        <begin position="85"/>
        <end position="97"/>
    </location>
</feature>